<proteinExistence type="predicted"/>
<keyword evidence="1" id="KW-0677">Repeat</keyword>
<sequence>MSAVADSVKNGPLKLPENENLTPSGVRATAFPNENSGDAERWPGFPGDCVFRLIIPAHKVGAITGRQGEFIRKLWQETRARIQVLDGPVTTHNRLVIISGKEKPEANMSPAMEAVVRVFRRIARLPDNDDDDQDAVSAYSSVRLLVPGTQALSLIGKQGSIIKSIVQNSGASVRILSQDATPWYAAEDERIVAFHGEALKIVKALEAVVGHLRKYLVDHFVIPFFEEEYLARVFQEDGALADKNPSLPAEPSNVTDSDSWLLARREALVLEGKNRVESRVQPSGVLFTQEDPIFSAIEVRTCYVCQTVRAPISYSDDIIGSGGANINYIRWRSGAILIVEESLNPGEMILVIKGTFSQVEIAYQLIQELVSTQKDPVSVSGGNARIDTGNVPVNPPQLSNRQETLSSSYMGTETGPNASSQVTGPSPSRH</sequence>
<dbReference type="PROSITE" id="PS50084">
    <property type="entry name" value="KH_TYPE_1"/>
    <property type="match status" value="3"/>
</dbReference>
<dbReference type="Pfam" id="PF00013">
    <property type="entry name" value="KH_1"/>
    <property type="match status" value="3"/>
</dbReference>
<dbReference type="EMBL" id="LR031571">
    <property type="protein sequence ID" value="VDC75180.1"/>
    <property type="molecule type" value="Genomic_DNA"/>
</dbReference>
<dbReference type="CDD" id="cd22460">
    <property type="entry name" value="KH-I_PEPPER_rpt2_like"/>
    <property type="match status" value="1"/>
</dbReference>
<dbReference type="Gene3D" id="3.30.1370.10">
    <property type="entry name" value="K Homology domain, type 1"/>
    <property type="match status" value="1"/>
</dbReference>
<dbReference type="AlphaFoldDB" id="A0A3P5ZS38"/>
<name>A0A3P5ZS38_BRACM</name>
<accession>A0A3P5ZS38</accession>
<dbReference type="InterPro" id="IPR004088">
    <property type="entry name" value="KH_dom_type_1"/>
</dbReference>
<dbReference type="CDD" id="cd22459">
    <property type="entry name" value="KH-I_PEPPER_rpt1_like"/>
    <property type="match status" value="1"/>
</dbReference>
<feature type="region of interest" description="Disordered" evidence="3">
    <location>
        <begin position="1"/>
        <end position="25"/>
    </location>
</feature>
<dbReference type="GO" id="GO:0003723">
    <property type="term" value="F:RNA binding"/>
    <property type="evidence" value="ECO:0007669"/>
    <property type="project" value="UniProtKB-UniRule"/>
</dbReference>
<feature type="domain" description="K Homology" evidence="4">
    <location>
        <begin position="138"/>
        <end position="213"/>
    </location>
</feature>
<dbReference type="SMART" id="SM00322">
    <property type="entry name" value="KH"/>
    <property type="match status" value="3"/>
</dbReference>
<feature type="compositionally biased region" description="Polar residues" evidence="3">
    <location>
        <begin position="396"/>
        <end position="430"/>
    </location>
</feature>
<dbReference type="SUPFAM" id="SSF54791">
    <property type="entry name" value="Eukaryotic type KH-domain (KH-domain type I)"/>
    <property type="match status" value="3"/>
</dbReference>
<protein>
    <recommendedName>
        <fullName evidence="4">K Homology domain-containing protein</fullName>
    </recommendedName>
</protein>
<evidence type="ECO:0000256" key="3">
    <source>
        <dbReference type="SAM" id="MobiDB-lite"/>
    </source>
</evidence>
<feature type="domain" description="K Homology" evidence="4">
    <location>
        <begin position="47"/>
        <end position="120"/>
    </location>
</feature>
<keyword evidence="2" id="KW-0694">RNA-binding</keyword>
<reference evidence="5" key="1">
    <citation type="submission" date="2018-11" db="EMBL/GenBank/DDBJ databases">
        <authorList>
            <consortium name="Genoscope - CEA"/>
            <person name="William W."/>
        </authorList>
    </citation>
    <scope>NUCLEOTIDE SEQUENCE</scope>
</reference>
<evidence type="ECO:0000256" key="2">
    <source>
        <dbReference type="PROSITE-ProRule" id="PRU00117"/>
    </source>
</evidence>
<dbReference type="InterPro" id="IPR004087">
    <property type="entry name" value="KH_dom"/>
</dbReference>
<dbReference type="PANTHER" id="PTHR10288">
    <property type="entry name" value="KH DOMAIN CONTAINING RNA BINDING PROTEIN"/>
    <property type="match status" value="1"/>
</dbReference>
<dbReference type="InterPro" id="IPR036612">
    <property type="entry name" value="KH_dom_type_1_sf"/>
</dbReference>
<evidence type="ECO:0000313" key="5">
    <source>
        <dbReference type="EMBL" id="VDC75180.1"/>
    </source>
</evidence>
<evidence type="ECO:0000259" key="4">
    <source>
        <dbReference type="SMART" id="SM00322"/>
    </source>
</evidence>
<evidence type="ECO:0000256" key="1">
    <source>
        <dbReference type="ARBA" id="ARBA00022737"/>
    </source>
</evidence>
<feature type="region of interest" description="Disordered" evidence="3">
    <location>
        <begin position="376"/>
        <end position="430"/>
    </location>
</feature>
<feature type="domain" description="K Homology" evidence="4">
    <location>
        <begin position="302"/>
        <end position="371"/>
    </location>
</feature>
<gene>
    <name evidence="5" type="ORF">BRAA01T01682Z</name>
</gene>
<organism evidence="5">
    <name type="scientific">Brassica campestris</name>
    <name type="common">Field mustard</name>
    <dbReference type="NCBI Taxonomy" id="3711"/>
    <lineage>
        <taxon>Eukaryota</taxon>
        <taxon>Viridiplantae</taxon>
        <taxon>Streptophyta</taxon>
        <taxon>Embryophyta</taxon>
        <taxon>Tracheophyta</taxon>
        <taxon>Spermatophyta</taxon>
        <taxon>Magnoliopsida</taxon>
        <taxon>eudicotyledons</taxon>
        <taxon>Gunneridae</taxon>
        <taxon>Pentapetalae</taxon>
        <taxon>rosids</taxon>
        <taxon>malvids</taxon>
        <taxon>Brassicales</taxon>
        <taxon>Brassicaceae</taxon>
        <taxon>Brassiceae</taxon>
        <taxon>Brassica</taxon>
    </lineage>
</organism>
<dbReference type="Gene3D" id="3.30.310.210">
    <property type="match status" value="1"/>
</dbReference>